<proteinExistence type="predicted"/>
<feature type="transmembrane region" description="Helical" evidence="5">
    <location>
        <begin position="128"/>
        <end position="147"/>
    </location>
</feature>
<feature type="transmembrane region" description="Helical" evidence="5">
    <location>
        <begin position="21"/>
        <end position="48"/>
    </location>
</feature>
<feature type="transmembrane region" description="Helical" evidence="5">
    <location>
        <begin position="191"/>
        <end position="214"/>
    </location>
</feature>
<reference evidence="7" key="1">
    <citation type="submission" date="2016-10" db="EMBL/GenBank/DDBJ databases">
        <authorList>
            <person name="Varghese N."/>
            <person name="Submissions S."/>
        </authorList>
    </citation>
    <scope>NUCLEOTIDE SEQUENCE [LARGE SCALE GENOMIC DNA]</scope>
    <source>
        <strain evidence="7">DSM 26922</strain>
    </source>
</reference>
<evidence type="ECO:0000256" key="3">
    <source>
        <dbReference type="ARBA" id="ARBA00022989"/>
    </source>
</evidence>
<feature type="transmembrane region" description="Helical" evidence="5">
    <location>
        <begin position="68"/>
        <end position="95"/>
    </location>
</feature>
<comment type="subcellular location">
    <subcellularLocation>
        <location evidence="1">Membrane</location>
        <topology evidence="1">Multi-pass membrane protein</topology>
    </subcellularLocation>
</comment>
<dbReference type="EMBL" id="FNOI01000004">
    <property type="protein sequence ID" value="SDX14241.1"/>
    <property type="molecule type" value="Genomic_DNA"/>
</dbReference>
<gene>
    <name evidence="6" type="ORF">SAMN04488001_2494</name>
</gene>
<evidence type="ECO:0000256" key="5">
    <source>
        <dbReference type="SAM" id="Phobius"/>
    </source>
</evidence>
<name>A0A1H2ZA42_9RHOB</name>
<evidence type="ECO:0000313" key="6">
    <source>
        <dbReference type="EMBL" id="SDX14241.1"/>
    </source>
</evidence>
<keyword evidence="3 5" id="KW-1133">Transmembrane helix</keyword>
<keyword evidence="2 5" id="KW-0812">Transmembrane</keyword>
<sequence>MIISDFLKAIGQIGDRRFLTVLLIGVALTLALLFGFTVVFAWTVGLVLPDSFSLPWIGEITWIDDVLSWAVVPVMIGASVFLMVPVASAFTGLFLDRIVDAVEAEHYPGLAPVTPLPMAEVLRETSKFLGLLVAVNIVALVLCIIFPPFAPLIFWGVNGLLLGREYATLVAQRRLGTDGARDFRKRHRAQIWIAGTLMAVPLTIPFVNLLIPILGVATFTHLYHRLAGKAV</sequence>
<dbReference type="AlphaFoldDB" id="A0A1H2ZA42"/>
<dbReference type="InterPro" id="IPR059112">
    <property type="entry name" value="CysZ/EI24"/>
</dbReference>
<evidence type="ECO:0000256" key="1">
    <source>
        <dbReference type="ARBA" id="ARBA00004141"/>
    </source>
</evidence>
<evidence type="ECO:0000256" key="2">
    <source>
        <dbReference type="ARBA" id="ARBA00022692"/>
    </source>
</evidence>
<evidence type="ECO:0000313" key="7">
    <source>
        <dbReference type="Proteomes" id="UP000199441"/>
    </source>
</evidence>
<dbReference type="Proteomes" id="UP000199441">
    <property type="component" value="Unassembled WGS sequence"/>
</dbReference>
<dbReference type="OrthoDB" id="5421146at2"/>
<evidence type="ECO:0000256" key="4">
    <source>
        <dbReference type="ARBA" id="ARBA00023136"/>
    </source>
</evidence>
<protein>
    <submittedName>
        <fullName evidence="6">Uncharacterized protein involved in cysteine biosynthesis</fullName>
    </submittedName>
</protein>
<keyword evidence="4 5" id="KW-0472">Membrane</keyword>
<dbReference type="Pfam" id="PF07264">
    <property type="entry name" value="EI24"/>
    <property type="match status" value="1"/>
</dbReference>
<keyword evidence="7" id="KW-1185">Reference proteome</keyword>
<organism evidence="6 7">
    <name type="scientific">Litoreibacter albidus</name>
    <dbReference type="NCBI Taxonomy" id="670155"/>
    <lineage>
        <taxon>Bacteria</taxon>
        <taxon>Pseudomonadati</taxon>
        <taxon>Pseudomonadota</taxon>
        <taxon>Alphaproteobacteria</taxon>
        <taxon>Rhodobacterales</taxon>
        <taxon>Roseobacteraceae</taxon>
        <taxon>Litoreibacter</taxon>
    </lineage>
</organism>
<dbReference type="STRING" id="670155.SAMN04488001_2494"/>
<accession>A0A1H2ZA42</accession>